<feature type="transmembrane region" description="Helical" evidence="10">
    <location>
        <begin position="411"/>
        <end position="433"/>
    </location>
</feature>
<feature type="transmembrane region" description="Helical" evidence="10">
    <location>
        <begin position="194"/>
        <end position="210"/>
    </location>
</feature>
<dbReference type="Pfam" id="PF01490">
    <property type="entry name" value="Aa_trans"/>
    <property type="match status" value="1"/>
</dbReference>
<feature type="transmembrane region" description="Helical" evidence="10">
    <location>
        <begin position="222"/>
        <end position="240"/>
    </location>
</feature>
<evidence type="ECO:0000259" key="11">
    <source>
        <dbReference type="Pfam" id="PF01490"/>
    </source>
</evidence>
<protein>
    <submittedName>
        <fullName evidence="12">Transmembrane amino acid transporter protein-domain-containing protein</fullName>
    </submittedName>
</protein>
<evidence type="ECO:0000256" key="3">
    <source>
        <dbReference type="ARBA" id="ARBA00022448"/>
    </source>
</evidence>
<feature type="compositionally biased region" description="Low complexity" evidence="9">
    <location>
        <begin position="14"/>
        <end position="26"/>
    </location>
</feature>
<gene>
    <name evidence="12" type="ORF">J3Q64DRAFT_1644958</name>
</gene>
<keyword evidence="8 10" id="KW-0472">Membrane</keyword>
<evidence type="ECO:0000256" key="9">
    <source>
        <dbReference type="SAM" id="MobiDB-lite"/>
    </source>
</evidence>
<keyword evidence="4" id="KW-0926">Vacuole</keyword>
<evidence type="ECO:0000256" key="2">
    <source>
        <dbReference type="ARBA" id="ARBA00008066"/>
    </source>
</evidence>
<keyword evidence="5 10" id="KW-0812">Transmembrane</keyword>
<feature type="transmembrane region" description="Helical" evidence="10">
    <location>
        <begin position="142"/>
        <end position="167"/>
    </location>
</feature>
<feature type="transmembrane region" description="Helical" evidence="10">
    <location>
        <begin position="330"/>
        <end position="351"/>
    </location>
</feature>
<evidence type="ECO:0000256" key="6">
    <source>
        <dbReference type="ARBA" id="ARBA00022970"/>
    </source>
</evidence>
<feature type="transmembrane region" description="Helical" evidence="10">
    <location>
        <begin position="293"/>
        <end position="318"/>
    </location>
</feature>
<feature type="transmembrane region" description="Helical" evidence="10">
    <location>
        <begin position="387"/>
        <end position="405"/>
    </location>
</feature>
<evidence type="ECO:0000256" key="1">
    <source>
        <dbReference type="ARBA" id="ARBA00004128"/>
    </source>
</evidence>
<feature type="transmembrane region" description="Helical" evidence="10">
    <location>
        <begin position="260"/>
        <end position="281"/>
    </location>
</feature>
<dbReference type="InterPro" id="IPR013057">
    <property type="entry name" value="AA_transpt_TM"/>
</dbReference>
<evidence type="ECO:0000256" key="5">
    <source>
        <dbReference type="ARBA" id="ARBA00022692"/>
    </source>
</evidence>
<feature type="transmembrane region" description="Helical" evidence="10">
    <location>
        <begin position="99"/>
        <end position="121"/>
    </location>
</feature>
<dbReference type="EMBL" id="JBCLYO010000021">
    <property type="protein sequence ID" value="KAL0079858.1"/>
    <property type="molecule type" value="Genomic_DNA"/>
</dbReference>
<keyword evidence="3" id="KW-0813">Transport</keyword>
<evidence type="ECO:0000313" key="13">
    <source>
        <dbReference type="Proteomes" id="UP001448207"/>
    </source>
</evidence>
<feature type="domain" description="Amino acid transporter transmembrane" evidence="11">
    <location>
        <begin position="68"/>
        <end position="465"/>
    </location>
</feature>
<dbReference type="Proteomes" id="UP001448207">
    <property type="component" value="Unassembled WGS sequence"/>
</dbReference>
<feature type="region of interest" description="Disordered" evidence="9">
    <location>
        <begin position="1"/>
        <end position="39"/>
    </location>
</feature>
<dbReference type="PANTHER" id="PTHR22950">
    <property type="entry name" value="AMINO ACID TRANSPORTER"/>
    <property type="match status" value="1"/>
</dbReference>
<evidence type="ECO:0000313" key="12">
    <source>
        <dbReference type="EMBL" id="KAL0079858.1"/>
    </source>
</evidence>
<organism evidence="12 13">
    <name type="scientific">Phycomyces blakesleeanus</name>
    <dbReference type="NCBI Taxonomy" id="4837"/>
    <lineage>
        <taxon>Eukaryota</taxon>
        <taxon>Fungi</taxon>
        <taxon>Fungi incertae sedis</taxon>
        <taxon>Mucoromycota</taxon>
        <taxon>Mucoromycotina</taxon>
        <taxon>Mucoromycetes</taxon>
        <taxon>Mucorales</taxon>
        <taxon>Phycomycetaceae</taxon>
        <taxon>Phycomyces</taxon>
    </lineage>
</organism>
<name>A0ABR3AR81_PHYBL</name>
<comment type="similarity">
    <text evidence="2">Belongs to the amino acid/polyamine transporter 2 family.</text>
</comment>
<proteinExistence type="inferred from homology"/>
<reference evidence="12 13" key="1">
    <citation type="submission" date="2024-04" db="EMBL/GenBank/DDBJ databases">
        <title>Symmetric and asymmetric DNA N6-adenine methylation regulates different biological responses in Mucorales.</title>
        <authorList>
            <consortium name="Lawrence Berkeley National Laboratory"/>
            <person name="Lax C."/>
            <person name="Mondo S.J."/>
            <person name="Osorio-Concepcion M."/>
            <person name="Muszewska A."/>
            <person name="Corrochano-Luque M."/>
            <person name="Gutierrez G."/>
            <person name="Riley R."/>
            <person name="Lipzen A."/>
            <person name="Guo J."/>
            <person name="Hundley H."/>
            <person name="Amirebrahimi M."/>
            <person name="Ng V."/>
            <person name="Lorenzo-Gutierrez D."/>
            <person name="Binder U."/>
            <person name="Yang J."/>
            <person name="Song Y."/>
            <person name="Canovas D."/>
            <person name="Navarro E."/>
            <person name="Freitag M."/>
            <person name="Gabaldon T."/>
            <person name="Grigoriev I.V."/>
            <person name="Corrochano L.M."/>
            <person name="Nicolas F.E."/>
            <person name="Garre V."/>
        </authorList>
    </citation>
    <scope>NUCLEOTIDE SEQUENCE [LARGE SCALE GENOMIC DNA]</scope>
    <source>
        <strain evidence="12 13">L51</strain>
    </source>
</reference>
<comment type="subcellular location">
    <subcellularLocation>
        <location evidence="1">Vacuole membrane</location>
        <topology evidence="1">Multi-pass membrane protein</topology>
    </subcellularLocation>
</comment>
<evidence type="ECO:0000256" key="8">
    <source>
        <dbReference type="ARBA" id="ARBA00023136"/>
    </source>
</evidence>
<evidence type="ECO:0000256" key="10">
    <source>
        <dbReference type="SAM" id="Phobius"/>
    </source>
</evidence>
<comment type="caution">
    <text evidence="12">The sequence shown here is derived from an EMBL/GenBank/DDBJ whole genome shotgun (WGS) entry which is preliminary data.</text>
</comment>
<accession>A0ABR3AR81</accession>
<dbReference type="PANTHER" id="PTHR22950:SF678">
    <property type="entry name" value="VACUOLAR AMINO ACID TRANSPORTER 5-RELATED"/>
    <property type="match status" value="1"/>
</dbReference>
<sequence length="473" mass="51414">MTARYIPIDSQDTASSGSSLPASTASYVDPQSWPDDQRPLLGHSSAATSLYPNEEIDVQDELSYTQPTATIGSCSINLANTILGTGMLAMPSAVASTGLLPGIFVILFSGGASAAGLYFLARCASRTEGRHASFFAISKLTWPSIAVLFDFAIAIKCFGVAVSYLIIIGDLMPQVVASFASDTQPLDLLMDRKFWITVFMAVAVLPLSFLRKLDSLKYTSGVALFAVMYLCIIVIYHYISPNFPPPPPEDVEMIAFSTKFFAQLPVFVFAFTCHQNIFSVYNELRDNSQRSISTVIGTSIGSSAFIYEAIAILGYLSFGKHVRGNIIMEYPPSVFVAGGRLAIVVLVVFSYPLQAHPCRASLDKILAWRTPEARGLKVPPPPSNLKYFCMTTAILIGSYLVAITVSQLDLVLAFVGSTGSTTISFILPGLFYYKIHENDPWKAGKITAVCLAVYGILVMFVCLTFNIMRLINT</sequence>
<feature type="transmembrane region" description="Helical" evidence="10">
    <location>
        <begin position="445"/>
        <end position="468"/>
    </location>
</feature>
<evidence type="ECO:0000256" key="4">
    <source>
        <dbReference type="ARBA" id="ARBA00022554"/>
    </source>
</evidence>
<evidence type="ECO:0000256" key="7">
    <source>
        <dbReference type="ARBA" id="ARBA00022989"/>
    </source>
</evidence>
<keyword evidence="7 10" id="KW-1133">Transmembrane helix</keyword>
<keyword evidence="13" id="KW-1185">Reference proteome</keyword>
<keyword evidence="6" id="KW-0029">Amino-acid transport</keyword>